<keyword evidence="2" id="KW-0677">Repeat</keyword>
<evidence type="ECO:0000256" key="2">
    <source>
        <dbReference type="ARBA" id="ARBA00022737"/>
    </source>
</evidence>
<dbReference type="SUPFAM" id="SSF52794">
    <property type="entry name" value="PTS system IIB component-like"/>
    <property type="match status" value="1"/>
</dbReference>
<dbReference type="SUPFAM" id="SSF55804">
    <property type="entry name" value="Phoshotransferase/anion transport protein"/>
    <property type="match status" value="1"/>
</dbReference>
<protein>
    <submittedName>
        <fullName evidence="9">Uncharacterized protein</fullName>
    </submittedName>
</protein>
<dbReference type="Pfam" id="PF00874">
    <property type="entry name" value="PRD"/>
    <property type="match status" value="1"/>
</dbReference>
<evidence type="ECO:0000259" key="8">
    <source>
        <dbReference type="PROSITE" id="PS51372"/>
    </source>
</evidence>
<evidence type="ECO:0000256" key="4">
    <source>
        <dbReference type="ARBA" id="ARBA00023159"/>
    </source>
</evidence>
<dbReference type="PANTHER" id="PTHR30185">
    <property type="entry name" value="CRYPTIC BETA-GLUCOSIDE BGL OPERON ANTITERMINATOR"/>
    <property type="match status" value="1"/>
</dbReference>
<dbReference type="GO" id="GO:0009401">
    <property type="term" value="P:phosphoenolpyruvate-dependent sugar phosphotransferase system"/>
    <property type="evidence" value="ECO:0007669"/>
    <property type="project" value="InterPro"/>
</dbReference>
<evidence type="ECO:0000256" key="5">
    <source>
        <dbReference type="ARBA" id="ARBA00023163"/>
    </source>
</evidence>
<dbReference type="InterPro" id="IPR016152">
    <property type="entry name" value="PTrfase/Anion_transptr"/>
</dbReference>
<sequence>MLKEREKAIVQLLIHQDKTITTEYIALMLHVSSRTIKSDIKNINQKLKSENIQIQTLRGKGVFLVVDENKKGYLYNLIGSVDATTNQFTDNFRKYEIIKYLLGQNNYITIAEVCESMYFSRSVITNELDIVAKELEKHQLKLLRNNLGLFVSGNEIDIRMALVMIELKSKSFSLFQTLQETKDYQGVSVIGLYELLIEYEKYHNTIIPDHEFKKLFIYLCVTIYRQKKFLDRRKIMDETQVETILFKQSNYLLEKLCVAFDLEYRSAELTYLACFLSGLSMTTENIHHSTIDPQQVRQILTTVLEEIDLIYFTNFHHNQRLIENLFKHLIPAINRSIYSIQIDNPLLHELKRSFAFSFEISLLIAKRLEDRLSIHLSDKEIGLFTMHIIVALETKVNQNEQSQVAIVCPSGKGMAEFLKVKLHSEIPKLHVVKVMTSSRQLDKLEEEQLDLIVATTEIKNVETPVIYVSPVLKQHDIEKIHDYLNRKEQTEKESLNLLFGYFKEEISIFSKQIPDKDEALRYICCKMEALNYGSSDMYDSVAKRETVSGTEVGNFIAIPHPYPEVIQKNGIGILTTAKPLLWNQEKVQIVLLLCIKPDETREFERIMESIYEISQLPFLVSQLKKVENLSEFKQVIEEGIGNKFH</sequence>
<gene>
    <name evidence="9" type="ORF">UAU_00125</name>
</gene>
<dbReference type="InterPro" id="IPR013011">
    <property type="entry name" value="PTS_EIIB_2"/>
</dbReference>
<dbReference type="PROSITE" id="PS51372">
    <property type="entry name" value="PRD_2"/>
    <property type="match status" value="1"/>
</dbReference>
<dbReference type="AlphaFoldDB" id="R2QLM8"/>
<dbReference type="Pfam" id="PF00359">
    <property type="entry name" value="PTS_EIIA_2"/>
    <property type="match status" value="1"/>
</dbReference>
<dbReference type="InterPro" id="IPR007737">
    <property type="entry name" value="Mga_HTH"/>
</dbReference>
<keyword evidence="1" id="KW-0808">Transferase</keyword>
<dbReference type="SUPFAM" id="SSF63520">
    <property type="entry name" value="PTS-regulatory domain, PRD"/>
    <property type="match status" value="1"/>
</dbReference>
<evidence type="ECO:0000313" key="9">
    <source>
        <dbReference type="EMBL" id="EOH97457.1"/>
    </source>
</evidence>
<dbReference type="Pfam" id="PF08279">
    <property type="entry name" value="HTH_11"/>
    <property type="match status" value="1"/>
</dbReference>
<dbReference type="RefSeq" id="WP_010755190.1">
    <property type="nucleotide sequence ID" value="NZ_ASWD01000002.1"/>
</dbReference>
<evidence type="ECO:0000259" key="7">
    <source>
        <dbReference type="PROSITE" id="PS51099"/>
    </source>
</evidence>
<dbReference type="Gene3D" id="1.10.10.10">
    <property type="entry name" value="Winged helix-like DNA-binding domain superfamily/Winged helix DNA-binding domain"/>
    <property type="match status" value="2"/>
</dbReference>
<dbReference type="Gene3D" id="3.40.930.10">
    <property type="entry name" value="Mannitol-specific EII, Chain A"/>
    <property type="match status" value="1"/>
</dbReference>
<dbReference type="InterPro" id="IPR036095">
    <property type="entry name" value="PTS_EIIB-like_sf"/>
</dbReference>
<dbReference type="InterPro" id="IPR013196">
    <property type="entry name" value="HTH_11"/>
</dbReference>
<dbReference type="STRING" id="160454.RV10_GL004408"/>
<dbReference type="InterPro" id="IPR036634">
    <property type="entry name" value="PRD_sf"/>
</dbReference>
<keyword evidence="5" id="KW-0804">Transcription</keyword>
<keyword evidence="4" id="KW-0010">Activator</keyword>
<dbReference type="Pfam" id="PF05043">
    <property type="entry name" value="Mga"/>
    <property type="match status" value="1"/>
</dbReference>
<organism evidence="9 10">
    <name type="scientific">Enterococcus pallens ATCC BAA-351</name>
    <dbReference type="NCBI Taxonomy" id="1158607"/>
    <lineage>
        <taxon>Bacteria</taxon>
        <taxon>Bacillati</taxon>
        <taxon>Bacillota</taxon>
        <taxon>Bacilli</taxon>
        <taxon>Lactobacillales</taxon>
        <taxon>Enterococcaceae</taxon>
        <taxon>Enterococcus</taxon>
    </lineage>
</organism>
<dbReference type="Gene3D" id="1.10.1790.10">
    <property type="entry name" value="PRD domain"/>
    <property type="match status" value="1"/>
</dbReference>
<dbReference type="InterPro" id="IPR050661">
    <property type="entry name" value="BglG_antiterminators"/>
</dbReference>
<name>R2QLM8_9ENTE</name>
<dbReference type="PATRIC" id="fig|1158607.3.peg.125"/>
<dbReference type="GO" id="GO:0008982">
    <property type="term" value="F:protein-N(PI)-phosphohistidine-sugar phosphotransferase activity"/>
    <property type="evidence" value="ECO:0007669"/>
    <property type="project" value="InterPro"/>
</dbReference>
<dbReference type="HOGENOM" id="CLU_013442_3_1_9"/>
<dbReference type="CDD" id="cd05568">
    <property type="entry name" value="PTS_IIB_bgl_like"/>
    <property type="match status" value="1"/>
</dbReference>
<proteinExistence type="predicted"/>
<feature type="domain" description="PRD" evidence="8">
    <location>
        <begin position="291"/>
        <end position="398"/>
    </location>
</feature>
<dbReference type="GO" id="GO:0006355">
    <property type="term" value="P:regulation of DNA-templated transcription"/>
    <property type="evidence" value="ECO:0007669"/>
    <property type="project" value="InterPro"/>
</dbReference>
<dbReference type="PROSITE" id="PS51094">
    <property type="entry name" value="PTS_EIIA_TYPE_2"/>
    <property type="match status" value="1"/>
</dbReference>
<dbReference type="Gene3D" id="3.40.50.2300">
    <property type="match status" value="1"/>
</dbReference>
<reference evidence="9 10" key="1">
    <citation type="submission" date="2013-02" db="EMBL/GenBank/DDBJ databases">
        <title>The Genome Sequence of Enterococcus pallens BAA-351.</title>
        <authorList>
            <consortium name="The Broad Institute Genome Sequencing Platform"/>
            <consortium name="The Broad Institute Genome Sequencing Center for Infectious Disease"/>
            <person name="Earl A.M."/>
            <person name="Gilmore M.S."/>
            <person name="Lebreton F."/>
            <person name="Walker B."/>
            <person name="Young S.K."/>
            <person name="Zeng Q."/>
            <person name="Gargeya S."/>
            <person name="Fitzgerald M."/>
            <person name="Haas B."/>
            <person name="Abouelleil A."/>
            <person name="Alvarado L."/>
            <person name="Arachchi H.M."/>
            <person name="Berlin A.M."/>
            <person name="Chapman S.B."/>
            <person name="Dewar J."/>
            <person name="Goldberg J."/>
            <person name="Griggs A."/>
            <person name="Gujja S."/>
            <person name="Hansen M."/>
            <person name="Howarth C."/>
            <person name="Imamovic A."/>
            <person name="Larimer J."/>
            <person name="McCowan C."/>
            <person name="Murphy C."/>
            <person name="Neiman D."/>
            <person name="Pearson M."/>
            <person name="Priest M."/>
            <person name="Roberts A."/>
            <person name="Saif S."/>
            <person name="Shea T."/>
            <person name="Sisk P."/>
            <person name="Sykes S."/>
            <person name="Wortman J."/>
            <person name="Nusbaum C."/>
            <person name="Birren B."/>
        </authorList>
    </citation>
    <scope>NUCLEOTIDE SEQUENCE [LARGE SCALE GENOMIC DNA]</scope>
    <source>
        <strain evidence="9 10">ATCC BAA-351</strain>
    </source>
</reference>
<dbReference type="InterPro" id="IPR011608">
    <property type="entry name" value="PRD"/>
</dbReference>
<keyword evidence="3" id="KW-0805">Transcription regulation</keyword>
<evidence type="ECO:0000256" key="3">
    <source>
        <dbReference type="ARBA" id="ARBA00023015"/>
    </source>
</evidence>
<dbReference type="InterPro" id="IPR036388">
    <property type="entry name" value="WH-like_DNA-bd_sf"/>
</dbReference>
<dbReference type="InterPro" id="IPR002178">
    <property type="entry name" value="PTS_EIIA_type-2_dom"/>
</dbReference>
<dbReference type="EMBL" id="AJAQ01000001">
    <property type="protein sequence ID" value="EOH97457.1"/>
    <property type="molecule type" value="Genomic_DNA"/>
</dbReference>
<dbReference type="OrthoDB" id="3710983at2"/>
<evidence type="ECO:0000313" key="10">
    <source>
        <dbReference type="Proteomes" id="UP000013782"/>
    </source>
</evidence>
<dbReference type="PROSITE" id="PS51099">
    <property type="entry name" value="PTS_EIIB_TYPE_2"/>
    <property type="match status" value="1"/>
</dbReference>
<evidence type="ECO:0000259" key="6">
    <source>
        <dbReference type="PROSITE" id="PS51094"/>
    </source>
</evidence>
<keyword evidence="10" id="KW-1185">Reference proteome</keyword>
<feature type="domain" description="PTS EIIA type-2" evidence="6">
    <location>
        <begin position="500"/>
        <end position="639"/>
    </location>
</feature>
<dbReference type="Proteomes" id="UP000013782">
    <property type="component" value="Unassembled WGS sequence"/>
</dbReference>
<dbReference type="eggNOG" id="COG3711">
    <property type="taxonomic scope" value="Bacteria"/>
</dbReference>
<accession>R2QLM8</accession>
<evidence type="ECO:0000256" key="1">
    <source>
        <dbReference type="ARBA" id="ARBA00022679"/>
    </source>
</evidence>
<dbReference type="PANTHER" id="PTHR30185:SF12">
    <property type="entry name" value="TRANSCRIPTIONAL REGULATOR MANR"/>
    <property type="match status" value="1"/>
</dbReference>
<dbReference type="eggNOG" id="COG1762">
    <property type="taxonomic scope" value="Bacteria"/>
</dbReference>
<feature type="domain" description="PTS EIIB type-2" evidence="7">
    <location>
        <begin position="402"/>
        <end position="492"/>
    </location>
</feature>
<comment type="caution">
    <text evidence="9">The sequence shown here is derived from an EMBL/GenBank/DDBJ whole genome shotgun (WGS) entry which is preliminary data.</text>
</comment>